<name>A0A0H2S6V4_9AGAM</name>
<dbReference type="InParanoid" id="A0A0H2S6V4"/>
<dbReference type="SUPFAM" id="SSF144232">
    <property type="entry name" value="HIT/MYND zinc finger-like"/>
    <property type="match status" value="1"/>
</dbReference>
<evidence type="ECO:0000256" key="1">
    <source>
        <dbReference type="ARBA" id="ARBA00022723"/>
    </source>
</evidence>
<dbReference type="InterPro" id="IPR002893">
    <property type="entry name" value="Znf_MYND"/>
</dbReference>
<dbReference type="Gene3D" id="2.170.270.10">
    <property type="entry name" value="SET domain"/>
    <property type="match status" value="1"/>
</dbReference>
<dbReference type="GO" id="GO:0008270">
    <property type="term" value="F:zinc ion binding"/>
    <property type="evidence" value="ECO:0007669"/>
    <property type="project" value="UniProtKB-KW"/>
</dbReference>
<evidence type="ECO:0000256" key="4">
    <source>
        <dbReference type="PROSITE-ProRule" id="PRU00134"/>
    </source>
</evidence>
<dbReference type="PROSITE" id="PS50865">
    <property type="entry name" value="ZF_MYND_2"/>
    <property type="match status" value="1"/>
</dbReference>
<keyword evidence="7" id="KW-1185">Reference proteome</keyword>
<dbReference type="Pfam" id="PF01753">
    <property type="entry name" value="zf-MYND"/>
    <property type="match status" value="1"/>
</dbReference>
<evidence type="ECO:0000259" key="5">
    <source>
        <dbReference type="PROSITE" id="PS50865"/>
    </source>
</evidence>
<dbReference type="Gene3D" id="6.10.140.2220">
    <property type="match status" value="1"/>
</dbReference>
<dbReference type="OrthoDB" id="265717at2759"/>
<protein>
    <recommendedName>
        <fullName evidence="5">MYND-type domain-containing protein</fullName>
    </recommendedName>
</protein>
<reference evidence="6 7" key="1">
    <citation type="submission" date="2015-04" db="EMBL/GenBank/DDBJ databases">
        <title>Complete genome sequence of Schizopora paradoxa KUC8140, a cosmopolitan wood degrader in East Asia.</title>
        <authorList>
            <consortium name="DOE Joint Genome Institute"/>
            <person name="Min B."/>
            <person name="Park H."/>
            <person name="Jang Y."/>
            <person name="Kim J.-J."/>
            <person name="Kim K.H."/>
            <person name="Pangilinan J."/>
            <person name="Lipzen A."/>
            <person name="Riley R."/>
            <person name="Grigoriev I.V."/>
            <person name="Spatafora J.W."/>
            <person name="Choi I.-G."/>
        </authorList>
    </citation>
    <scope>NUCLEOTIDE SEQUENCE [LARGE SCALE GENOMIC DNA]</scope>
    <source>
        <strain evidence="6 7">KUC8140</strain>
    </source>
</reference>
<accession>A0A0H2S6V4</accession>
<keyword evidence="1" id="KW-0479">Metal-binding</keyword>
<evidence type="ECO:0000256" key="3">
    <source>
        <dbReference type="ARBA" id="ARBA00022833"/>
    </source>
</evidence>
<organism evidence="6 7">
    <name type="scientific">Schizopora paradoxa</name>
    <dbReference type="NCBI Taxonomy" id="27342"/>
    <lineage>
        <taxon>Eukaryota</taxon>
        <taxon>Fungi</taxon>
        <taxon>Dikarya</taxon>
        <taxon>Basidiomycota</taxon>
        <taxon>Agaricomycotina</taxon>
        <taxon>Agaricomycetes</taxon>
        <taxon>Hymenochaetales</taxon>
        <taxon>Schizoporaceae</taxon>
        <taxon>Schizopora</taxon>
    </lineage>
</organism>
<dbReference type="Proteomes" id="UP000053477">
    <property type="component" value="Unassembled WGS sequence"/>
</dbReference>
<feature type="domain" description="MYND-type" evidence="5">
    <location>
        <begin position="451"/>
        <end position="493"/>
    </location>
</feature>
<sequence length="501" mass="56424">MIYSSRRSAIERANRPRQHTDLEIRHIMSTRLPRAKSGYFRDLLYFSEGVRTYSEFIVPEVFEAFLEHLKASNVPSLETLPASFAKKADGTFKDQKVELAFEGFRGLTNSAPFSDLMQMRPELGELLVACWPDVLSWMWYFFIACFERNLVDNTFKTTMLRGLCLMFAVACHRDKCTIAIADIPGSIRLATLISMLDSEGTYMGQDASLGTATLLFFLEIKTHVSYLDEVLAAVGGDAKFFIDSMVARFDRALNTPELRDKYPTIYTSLFMVLGSVPKHPLCVALSARNPIVLLTNALQRLLEYLLQSTPGHSNTDSAIKNRIFIVTILTYMATVLREDPARFKLALQALQAGIMTALIDCAQIAFTFEPIQRDSIAGVLRQLSWLTIQLPIARQASADLERLERTCSVQGRFNAATHEVKNAWLALYDAILARRAILSQMQALDSTPMACDNCYKFDERANFKKCAGCGMAHYCSKDCQGRAWKEKGHKAECKNLKAKQE</sequence>
<gene>
    <name evidence="6" type="ORF">SCHPADRAFT_25259</name>
</gene>
<dbReference type="STRING" id="27342.A0A0H2S6V4"/>
<evidence type="ECO:0000313" key="7">
    <source>
        <dbReference type="Proteomes" id="UP000053477"/>
    </source>
</evidence>
<keyword evidence="3" id="KW-0862">Zinc</keyword>
<dbReference type="EMBL" id="KQ085883">
    <property type="protein sequence ID" value="KLO20020.1"/>
    <property type="molecule type" value="Genomic_DNA"/>
</dbReference>
<proteinExistence type="predicted"/>
<keyword evidence="2 4" id="KW-0863">Zinc-finger</keyword>
<evidence type="ECO:0000256" key="2">
    <source>
        <dbReference type="ARBA" id="ARBA00022771"/>
    </source>
</evidence>
<dbReference type="AlphaFoldDB" id="A0A0H2S6V4"/>
<evidence type="ECO:0000313" key="6">
    <source>
        <dbReference type="EMBL" id="KLO20020.1"/>
    </source>
</evidence>
<dbReference type="PROSITE" id="PS01360">
    <property type="entry name" value="ZF_MYND_1"/>
    <property type="match status" value="1"/>
</dbReference>
<dbReference type="InterPro" id="IPR046341">
    <property type="entry name" value="SET_dom_sf"/>
</dbReference>